<comment type="caution">
    <text evidence="2">The sequence shown here is derived from an EMBL/GenBank/DDBJ whole genome shotgun (WGS) entry which is preliminary data.</text>
</comment>
<evidence type="ECO:0000256" key="1">
    <source>
        <dbReference type="SAM" id="MobiDB-lite"/>
    </source>
</evidence>
<reference evidence="3" key="1">
    <citation type="journal article" date="2015" name="PLoS Genet.">
        <title>Genome Sequence and Transcriptome Analyses of Chrysochromulina tobin: Metabolic Tools for Enhanced Algal Fitness in the Prominent Order Prymnesiales (Haptophyceae).</title>
        <authorList>
            <person name="Hovde B.T."/>
            <person name="Deodato C.R."/>
            <person name="Hunsperger H.M."/>
            <person name="Ryken S.A."/>
            <person name="Yost W."/>
            <person name="Jha R.K."/>
            <person name="Patterson J."/>
            <person name="Monnat R.J. Jr."/>
            <person name="Barlow S.B."/>
            <person name="Starkenburg S.R."/>
            <person name="Cattolico R.A."/>
        </authorList>
    </citation>
    <scope>NUCLEOTIDE SEQUENCE</scope>
    <source>
        <strain evidence="3">CCMP291</strain>
    </source>
</reference>
<gene>
    <name evidence="2" type="ORF">Ctob_015192</name>
</gene>
<protein>
    <submittedName>
        <fullName evidence="2">Uncharacterized protein</fullName>
    </submittedName>
</protein>
<dbReference type="Proteomes" id="UP000037460">
    <property type="component" value="Unassembled WGS sequence"/>
</dbReference>
<evidence type="ECO:0000313" key="3">
    <source>
        <dbReference type="Proteomes" id="UP000037460"/>
    </source>
</evidence>
<dbReference type="AlphaFoldDB" id="A0A0M0LQK5"/>
<organism evidence="2 3">
    <name type="scientific">Chrysochromulina tobinii</name>
    <dbReference type="NCBI Taxonomy" id="1460289"/>
    <lineage>
        <taxon>Eukaryota</taxon>
        <taxon>Haptista</taxon>
        <taxon>Haptophyta</taxon>
        <taxon>Prymnesiophyceae</taxon>
        <taxon>Prymnesiales</taxon>
        <taxon>Chrysochromulinaceae</taxon>
        <taxon>Chrysochromulina</taxon>
    </lineage>
</organism>
<feature type="compositionally biased region" description="Acidic residues" evidence="1">
    <location>
        <begin position="89"/>
        <end position="98"/>
    </location>
</feature>
<accession>A0A0M0LQK5</accession>
<name>A0A0M0LQK5_9EUKA</name>
<dbReference type="EMBL" id="JWZX01000282">
    <property type="protein sequence ID" value="KOO53324.1"/>
    <property type="molecule type" value="Genomic_DNA"/>
</dbReference>
<feature type="region of interest" description="Disordered" evidence="1">
    <location>
        <begin position="30"/>
        <end position="133"/>
    </location>
</feature>
<feature type="compositionally biased region" description="Basic and acidic residues" evidence="1">
    <location>
        <begin position="99"/>
        <end position="109"/>
    </location>
</feature>
<keyword evidence="3" id="KW-1185">Reference proteome</keyword>
<evidence type="ECO:0000313" key="2">
    <source>
        <dbReference type="EMBL" id="KOO53324.1"/>
    </source>
</evidence>
<feature type="compositionally biased region" description="Basic and acidic residues" evidence="1">
    <location>
        <begin position="123"/>
        <end position="133"/>
    </location>
</feature>
<proteinExistence type="predicted"/>
<sequence length="429" mass="46524">MDAMDYPRCGGPHGCVLHEFHTGTCIFAAPENKRARKAPVAYASGSGARKPAGSSARKPAGSSARNPAASSARKPVASSARKRQAREGDSDDEDDEDDKDVKDDKDEAQKGGPKQASNASSRSELRASARDAQRMQTDGFEYVHPSSLPESWASLVSEAEAAVNAGLDRARLKDGLESINSQRLQLRFPRSDALPAPLRRVVDVLHERIVASCGRDLATYVLQDCYALLTPADEEGEVARAPQRWHLDAVKQFPVAALLLRGARATEFAAGAYSNLSAGVSERTLDCWCAPLRTLNTPTWEAESIEEWEHFGGHLHAMGLVTGVDVETGEPECDWDKLAIAPGPTDTAVPGSASIFWSNKVHRGPGTDLGEERLVLFCSWLPPSAAAASKRTGAKKESETDYSFYDVHLEPKLRLSKRAVRSQKRHRAS</sequence>
<feature type="compositionally biased region" description="Low complexity" evidence="1">
    <location>
        <begin position="59"/>
        <end position="73"/>
    </location>
</feature>